<evidence type="ECO:0000313" key="9">
    <source>
        <dbReference type="Proteomes" id="UP000186308"/>
    </source>
</evidence>
<dbReference type="HAMAP" id="MF_04110">
    <property type="entry name" value="ENDOLYSIN_T4"/>
    <property type="match status" value="1"/>
</dbReference>
<evidence type="ECO:0000256" key="2">
    <source>
        <dbReference type="ARBA" id="ARBA00022529"/>
    </source>
</evidence>
<proteinExistence type="inferred from homology"/>
<evidence type="ECO:0000256" key="6">
    <source>
        <dbReference type="ARBA" id="ARBA00023295"/>
    </source>
</evidence>
<gene>
    <name evidence="8" type="ORF">SAMN05421828_11836</name>
</gene>
<comment type="caution">
    <text evidence="8">The sequence shown here is derived from an EMBL/GenBank/DDBJ whole genome shotgun (WGS) entry which is preliminary data.</text>
</comment>
<keyword evidence="2 7" id="KW-0929">Antimicrobial</keyword>
<evidence type="ECO:0000256" key="3">
    <source>
        <dbReference type="ARBA" id="ARBA00022638"/>
    </source>
</evidence>
<dbReference type="InterPro" id="IPR023347">
    <property type="entry name" value="Lysozyme_dom_sf"/>
</dbReference>
<dbReference type="GO" id="GO:0042742">
    <property type="term" value="P:defense response to bacterium"/>
    <property type="evidence" value="ECO:0007669"/>
    <property type="project" value="UniProtKB-KW"/>
</dbReference>
<sequence length="164" mass="17319">MDAAVTPDPLQIAATQLVEPFEGFSAEPYRDPGGVWSIGYGSTTDAWGNPVTADTPAISQADALALVERDLAAAQNVVSAAVFVPLDANQQAALIDFIYNVGAGNFYRSTLLALLNQGDYQGAAAQFVRWDYAAGVVLPGLLRRREAEAALFSLDQASLAKQDA</sequence>
<evidence type="ECO:0000256" key="7">
    <source>
        <dbReference type="RuleBase" id="RU003788"/>
    </source>
</evidence>
<keyword evidence="5" id="KW-1035">Host cytoplasm</keyword>
<dbReference type="Pfam" id="PF00959">
    <property type="entry name" value="Phage_lysozyme"/>
    <property type="match status" value="1"/>
</dbReference>
<dbReference type="GO" id="GO:0009253">
    <property type="term" value="P:peptidoglycan catabolic process"/>
    <property type="evidence" value="ECO:0007669"/>
    <property type="project" value="InterPro"/>
</dbReference>
<dbReference type="InterPro" id="IPR033907">
    <property type="entry name" value="Endolysin_autolysin"/>
</dbReference>
<accession>A0A8G2CM84</accession>
<dbReference type="GO" id="GO:0031640">
    <property type="term" value="P:killing of cells of another organism"/>
    <property type="evidence" value="ECO:0007669"/>
    <property type="project" value="UniProtKB-KW"/>
</dbReference>
<keyword evidence="3 7" id="KW-0081">Bacteriolytic enzyme</keyword>
<dbReference type="InterPro" id="IPR051018">
    <property type="entry name" value="Bacteriophage_GH24"/>
</dbReference>
<dbReference type="Proteomes" id="UP000186308">
    <property type="component" value="Unassembled WGS sequence"/>
</dbReference>
<comment type="similarity">
    <text evidence="7">Belongs to the glycosyl hydrolase 24 family.</text>
</comment>
<evidence type="ECO:0000313" key="8">
    <source>
        <dbReference type="EMBL" id="SIR18488.1"/>
    </source>
</evidence>
<dbReference type="SUPFAM" id="SSF53955">
    <property type="entry name" value="Lysozyme-like"/>
    <property type="match status" value="1"/>
</dbReference>
<dbReference type="InterPro" id="IPR023346">
    <property type="entry name" value="Lysozyme-like_dom_sf"/>
</dbReference>
<evidence type="ECO:0000256" key="4">
    <source>
        <dbReference type="ARBA" id="ARBA00022801"/>
    </source>
</evidence>
<dbReference type="EMBL" id="FTNE01000018">
    <property type="protein sequence ID" value="SIR18488.1"/>
    <property type="molecule type" value="Genomic_DNA"/>
</dbReference>
<dbReference type="RefSeq" id="WP_029314688.1">
    <property type="nucleotide sequence ID" value="NZ_FTNE01000018.1"/>
</dbReference>
<dbReference type="InterPro" id="IPR034690">
    <property type="entry name" value="Endolysin_T4_type"/>
</dbReference>
<dbReference type="PANTHER" id="PTHR38107">
    <property type="match status" value="1"/>
</dbReference>
<keyword evidence="9" id="KW-1185">Reference proteome</keyword>
<dbReference type="GO" id="GO:0016998">
    <property type="term" value="P:cell wall macromolecule catabolic process"/>
    <property type="evidence" value="ECO:0007669"/>
    <property type="project" value="InterPro"/>
</dbReference>
<keyword evidence="4 7" id="KW-0378">Hydrolase</keyword>
<dbReference type="Gene3D" id="1.10.530.40">
    <property type="match status" value="1"/>
</dbReference>
<keyword evidence="6 7" id="KW-0326">Glycosidase</keyword>
<dbReference type="AlphaFoldDB" id="A0A8G2CM84"/>
<dbReference type="EC" id="3.2.1.17" evidence="7"/>
<dbReference type="GO" id="GO:0003796">
    <property type="term" value="F:lysozyme activity"/>
    <property type="evidence" value="ECO:0007669"/>
    <property type="project" value="UniProtKB-EC"/>
</dbReference>
<dbReference type="CDD" id="cd00737">
    <property type="entry name" value="lyz_endolysin_autolysin"/>
    <property type="match status" value="1"/>
</dbReference>
<comment type="catalytic activity">
    <reaction evidence="1 7">
        <text>Hydrolysis of (1-&gt;4)-beta-linkages between N-acetylmuramic acid and N-acetyl-D-glucosamine residues in a peptidoglycan and between N-acetyl-D-glucosamine residues in chitodextrins.</text>
        <dbReference type="EC" id="3.2.1.17"/>
    </reaction>
</comment>
<evidence type="ECO:0000256" key="5">
    <source>
        <dbReference type="ARBA" id="ARBA00023200"/>
    </source>
</evidence>
<dbReference type="InterPro" id="IPR002196">
    <property type="entry name" value="Glyco_hydro_24"/>
</dbReference>
<reference evidence="8 9" key="1">
    <citation type="submission" date="2017-01" db="EMBL/GenBank/DDBJ databases">
        <authorList>
            <person name="Varghese N."/>
            <person name="Submissions S."/>
        </authorList>
    </citation>
    <scope>NUCLEOTIDE SEQUENCE [LARGE SCALE GENOMIC DNA]</scope>
    <source>
        <strain evidence="8 9">ATCC 35905</strain>
    </source>
</reference>
<evidence type="ECO:0000256" key="1">
    <source>
        <dbReference type="ARBA" id="ARBA00000632"/>
    </source>
</evidence>
<dbReference type="PANTHER" id="PTHR38107:SF3">
    <property type="entry name" value="LYSOZYME RRRD-RELATED"/>
    <property type="match status" value="1"/>
</dbReference>
<protein>
    <recommendedName>
        <fullName evidence="7">Lysozyme</fullName>
        <ecNumber evidence="7">3.2.1.17</ecNumber>
    </recommendedName>
</protein>
<organism evidence="8 9">
    <name type="scientific">Acidiphilium rubrum</name>
    <dbReference type="NCBI Taxonomy" id="526"/>
    <lineage>
        <taxon>Bacteria</taxon>
        <taxon>Pseudomonadati</taxon>
        <taxon>Pseudomonadota</taxon>
        <taxon>Alphaproteobacteria</taxon>
        <taxon>Acetobacterales</taxon>
        <taxon>Acidocellaceae</taxon>
        <taxon>Acidiphilium</taxon>
    </lineage>
</organism>
<name>A0A8G2CM84_ACIRU</name>